<name>A0ACC5Y3N4_9TELE</name>
<comment type="caution">
    <text evidence="1">The sequence shown here is derived from an EMBL/GenBank/DDBJ whole genome shotgun (WGS) entry which is preliminary data.</text>
</comment>
<evidence type="ECO:0000313" key="1">
    <source>
        <dbReference type="EMBL" id="MCJ8729952.1"/>
    </source>
</evidence>
<protein>
    <submittedName>
        <fullName evidence="1">Uncharacterized protein</fullName>
    </submittedName>
</protein>
<evidence type="ECO:0000313" key="2">
    <source>
        <dbReference type="Proteomes" id="UP000830395"/>
    </source>
</evidence>
<gene>
    <name evidence="1" type="ORF">PDJAM_G00112370</name>
</gene>
<sequence length="466" mass="51973">MSSEVNAPADLRNCSKTTENTREDMDSEDLCMTQSSILYLLQEATKLVTPPKQHSLDVEKLHDGTKEMIVSQNSNSLKQKGQEVRTVKTQPSFTGAFSMLSSSPWEVMSLINLQCERLLHSGGTHGEEEHSQTHKTNIDPKSEDRDVTREWSSFPSTGSTSIVSLRTDTVEHAMESDVCRSVPHIIDPTDHLAIRGTSENSESAAIKAVEDLAELISKTTEDGLLSSRVMSEERTDHCFLVETSVLPLDLTKKVEICEHSMENGENAECESALVSETPPSRADVNNNLEDETLQEAEKTSTQPGWGNRRRTPRKQAHPARSADLQDPGLQGVTFSMHTQLDHSTDQCRLLITSNYSKLCRRGRRSRSCRSRSLQNSQRTSSSEEESDSASLCKKICASCCTRKTPLWRDAEDGTPLCNACGIRYKKYRVRCLQCWNIPRKEASSNSKCLKCGDLLQLASQSKRAGW</sequence>
<keyword evidence="2" id="KW-1185">Reference proteome</keyword>
<accession>A0ACC5Y3N4</accession>
<proteinExistence type="predicted"/>
<dbReference type="Proteomes" id="UP000830395">
    <property type="component" value="Chromosome 2"/>
</dbReference>
<reference evidence="1" key="1">
    <citation type="submission" date="2020-02" db="EMBL/GenBank/DDBJ databases">
        <title>Genome sequencing of the panga catfish, Pangasius djambal.</title>
        <authorList>
            <person name="Wen M."/>
            <person name="Zahm M."/>
            <person name="Roques C."/>
            <person name="Cabau C."/>
            <person name="Klopp C."/>
            <person name="Donnadieu C."/>
            <person name="Jouanno E."/>
            <person name="Avarre J.-C."/>
            <person name="Campet M."/>
            <person name="Ha T."/>
            <person name="Dugue R."/>
            <person name="Lampietro C."/>
            <person name="Louis A."/>
            <person name="Herpin A."/>
            <person name="Echchiki A."/>
            <person name="Berthelot C."/>
            <person name="Parey E."/>
            <person name="Roest-Crollius H."/>
            <person name="Braasch I."/>
            <person name="Postlethwait J.H."/>
            <person name="Bobe J."/>
            <person name="Montfort J."/>
            <person name="Bouchez O."/>
            <person name="Begum T."/>
            <person name="Schartl M."/>
            <person name="Gustiano R."/>
            <person name="Guiguen Y."/>
        </authorList>
    </citation>
    <scope>NUCLEOTIDE SEQUENCE</scope>
    <source>
        <strain evidence="1">Pdj_M5554</strain>
    </source>
</reference>
<dbReference type="EMBL" id="CM040976">
    <property type="protein sequence ID" value="MCJ8729952.1"/>
    <property type="molecule type" value="Genomic_DNA"/>
</dbReference>
<organism evidence="1 2">
    <name type="scientific">Pangasius djambal</name>
    <dbReference type="NCBI Taxonomy" id="1691987"/>
    <lineage>
        <taxon>Eukaryota</taxon>
        <taxon>Metazoa</taxon>
        <taxon>Chordata</taxon>
        <taxon>Craniata</taxon>
        <taxon>Vertebrata</taxon>
        <taxon>Euteleostomi</taxon>
        <taxon>Actinopterygii</taxon>
        <taxon>Neopterygii</taxon>
        <taxon>Teleostei</taxon>
        <taxon>Ostariophysi</taxon>
        <taxon>Siluriformes</taxon>
        <taxon>Pangasiidae</taxon>
        <taxon>Pangasius</taxon>
    </lineage>
</organism>